<evidence type="ECO:0000313" key="3">
    <source>
        <dbReference type="Proteomes" id="UP000316659"/>
    </source>
</evidence>
<dbReference type="RefSeq" id="WP_141390368.1">
    <property type="nucleotide sequence ID" value="NZ_BJNZ01000021.1"/>
</dbReference>
<dbReference type="EMBL" id="BJNZ01000021">
    <property type="protein sequence ID" value="GED10934.1"/>
    <property type="molecule type" value="Genomic_DNA"/>
</dbReference>
<keyword evidence="1" id="KW-0472">Membrane</keyword>
<keyword evidence="1" id="KW-0812">Transmembrane</keyword>
<comment type="caution">
    <text evidence="2">The sequence shown here is derived from an EMBL/GenBank/DDBJ whole genome shotgun (WGS) entry which is preliminary data.</text>
</comment>
<sequence length="267" mass="28465">MTDREAERRRARRAAREVEQAAQARFLRRFRVAEVVATALVLGTVVLLLGRLGPDESASSEVTSALSAIMVVLGLQWAVIARVGLQVYLTASDRRLQRTPPYRVWVVTPFSPVLVLLAVLPWVLGGSFGPGHSVVGSLWLLFLLFVLAAGLGLLAVPAVLAPLELLARGAGRLLRGTDESTRREGAGYVRGALYLGAITVFVLVVAGAVDLGGSGRAAWSSVVLALLGLPGDYDVRNPALLWAGRAMLLALLARLVTTWVGGRTSER</sequence>
<accession>A0A4Y4E4J8</accession>
<feature type="transmembrane region" description="Helical" evidence="1">
    <location>
        <begin position="239"/>
        <end position="261"/>
    </location>
</feature>
<dbReference type="AlphaFoldDB" id="A0A4Y4E4J8"/>
<evidence type="ECO:0000256" key="1">
    <source>
        <dbReference type="SAM" id="Phobius"/>
    </source>
</evidence>
<feature type="transmembrane region" description="Helical" evidence="1">
    <location>
        <begin position="32"/>
        <end position="50"/>
    </location>
</feature>
<proteinExistence type="predicted"/>
<evidence type="ECO:0000313" key="2">
    <source>
        <dbReference type="EMBL" id="GED10934.1"/>
    </source>
</evidence>
<feature type="transmembrane region" description="Helical" evidence="1">
    <location>
        <begin position="188"/>
        <end position="209"/>
    </location>
</feature>
<organism evidence="2 3">
    <name type="scientific">Cellulosimicrobium cellulans</name>
    <name type="common">Arthrobacter luteus</name>
    <dbReference type="NCBI Taxonomy" id="1710"/>
    <lineage>
        <taxon>Bacteria</taxon>
        <taxon>Bacillati</taxon>
        <taxon>Actinomycetota</taxon>
        <taxon>Actinomycetes</taxon>
        <taxon>Micrococcales</taxon>
        <taxon>Promicromonosporaceae</taxon>
        <taxon>Cellulosimicrobium</taxon>
    </lineage>
</organism>
<feature type="transmembrane region" description="Helical" evidence="1">
    <location>
        <begin position="104"/>
        <end position="124"/>
    </location>
</feature>
<dbReference type="Proteomes" id="UP000316659">
    <property type="component" value="Unassembled WGS sequence"/>
</dbReference>
<protein>
    <submittedName>
        <fullName evidence="2">Uncharacterized protein</fullName>
    </submittedName>
</protein>
<reference evidence="2 3" key="1">
    <citation type="submission" date="2019-06" db="EMBL/GenBank/DDBJ databases">
        <title>Whole genome shotgun sequence of Cellulosimicrobium cellulans NBRC 15516.</title>
        <authorList>
            <person name="Hosoyama A."/>
            <person name="Uohara A."/>
            <person name="Ohji S."/>
            <person name="Ichikawa N."/>
        </authorList>
    </citation>
    <scope>NUCLEOTIDE SEQUENCE [LARGE SCALE GENOMIC DNA]</scope>
    <source>
        <strain evidence="2 3">NBRC 15516</strain>
    </source>
</reference>
<keyword evidence="1" id="KW-1133">Transmembrane helix</keyword>
<name>A0A4Y4E4J8_CELCE</name>
<gene>
    <name evidence="2" type="ORF">CCE02nite_29330</name>
</gene>
<feature type="transmembrane region" description="Helical" evidence="1">
    <location>
        <begin position="136"/>
        <end position="167"/>
    </location>
</feature>
<feature type="transmembrane region" description="Helical" evidence="1">
    <location>
        <begin position="62"/>
        <end position="83"/>
    </location>
</feature>